<dbReference type="Gene3D" id="3.30.1360.120">
    <property type="entry name" value="Probable tRNA modification gtpase trme, domain 1"/>
    <property type="match status" value="1"/>
</dbReference>
<dbReference type="GO" id="GO:0042802">
    <property type="term" value="F:identical protein binding"/>
    <property type="evidence" value="ECO:0007669"/>
    <property type="project" value="UniProtKB-ARBA"/>
</dbReference>
<dbReference type="Pfam" id="PF01926">
    <property type="entry name" value="MMR_HSR1"/>
    <property type="match status" value="1"/>
</dbReference>
<dbReference type="InterPro" id="IPR027368">
    <property type="entry name" value="MnmE_dom2"/>
</dbReference>
<comment type="cofactor">
    <cofactor evidence="10">
        <name>K(+)</name>
        <dbReference type="ChEBI" id="CHEBI:29103"/>
    </cofactor>
    <text evidence="10">Binds 1 potassium ion per subunit.</text>
</comment>
<evidence type="ECO:0000256" key="3">
    <source>
        <dbReference type="ARBA" id="ARBA00022694"/>
    </source>
</evidence>
<keyword evidence="4 10" id="KW-0479">Metal-binding</keyword>
<dbReference type="RefSeq" id="WP_154172105.1">
    <property type="nucleotide sequence ID" value="NZ_WJXZ01000001.1"/>
</dbReference>
<dbReference type="Pfam" id="PF12631">
    <property type="entry name" value="MnmE_helical"/>
    <property type="match status" value="1"/>
</dbReference>
<proteinExistence type="inferred from homology"/>
<feature type="binding site" evidence="10">
    <location>
        <position position="250"/>
    </location>
    <ligand>
        <name>K(+)</name>
        <dbReference type="ChEBI" id="CHEBI:29103"/>
    </ligand>
</feature>
<keyword evidence="8 10" id="KW-0630">Potassium</keyword>
<dbReference type="NCBIfam" id="TIGR00231">
    <property type="entry name" value="small_GTP"/>
    <property type="match status" value="1"/>
</dbReference>
<evidence type="ECO:0000256" key="1">
    <source>
        <dbReference type="ARBA" id="ARBA00011043"/>
    </source>
</evidence>
<dbReference type="GO" id="GO:0002098">
    <property type="term" value="P:tRNA wobble uridine modification"/>
    <property type="evidence" value="ECO:0007669"/>
    <property type="project" value="TreeGrafter"/>
</dbReference>
<comment type="caution">
    <text evidence="10">Lacks conserved residue(s) required for the propagation of feature annotation.</text>
</comment>
<comment type="similarity">
    <text evidence="1 10 11">Belongs to the TRAFAC class TrmE-Era-EngA-EngB-Septin-like GTPase superfamily. TrmE GTPase family.</text>
</comment>
<feature type="binding site" evidence="10">
    <location>
        <position position="256"/>
    </location>
    <ligand>
        <name>Mg(2+)</name>
        <dbReference type="ChEBI" id="CHEBI:18420"/>
    </ligand>
</feature>
<dbReference type="CDD" id="cd04164">
    <property type="entry name" value="trmE"/>
    <property type="match status" value="1"/>
</dbReference>
<dbReference type="NCBIfam" id="TIGR00450">
    <property type="entry name" value="mnmE_trmE_thdF"/>
    <property type="match status" value="1"/>
</dbReference>
<dbReference type="PROSITE" id="PS51709">
    <property type="entry name" value="G_TRME"/>
    <property type="match status" value="1"/>
</dbReference>
<evidence type="ECO:0000256" key="10">
    <source>
        <dbReference type="HAMAP-Rule" id="MF_00379"/>
    </source>
</evidence>
<dbReference type="InterPro" id="IPR031168">
    <property type="entry name" value="G_TrmE"/>
</dbReference>
<dbReference type="InterPro" id="IPR018948">
    <property type="entry name" value="GTP-bd_TrmE_N"/>
</dbReference>
<dbReference type="GO" id="GO:0005829">
    <property type="term" value="C:cytosol"/>
    <property type="evidence" value="ECO:0007669"/>
    <property type="project" value="TreeGrafter"/>
</dbReference>
<feature type="binding site" evidence="10">
    <location>
        <begin position="250"/>
        <end position="256"/>
    </location>
    <ligand>
        <name>GTP</name>
        <dbReference type="ChEBI" id="CHEBI:37565"/>
    </ligand>
</feature>
<organism evidence="13 14">
    <name type="scientific">Larkinella terrae</name>
    <dbReference type="NCBI Taxonomy" id="2025311"/>
    <lineage>
        <taxon>Bacteria</taxon>
        <taxon>Pseudomonadati</taxon>
        <taxon>Bacteroidota</taxon>
        <taxon>Cytophagia</taxon>
        <taxon>Cytophagales</taxon>
        <taxon>Spirosomataceae</taxon>
        <taxon>Larkinella</taxon>
    </lineage>
</organism>
<comment type="subcellular location">
    <subcellularLocation>
        <location evidence="10">Cytoplasm</location>
    </subcellularLocation>
</comment>
<dbReference type="Gene3D" id="1.20.120.430">
    <property type="entry name" value="tRNA modification GTPase MnmE domain 2"/>
    <property type="match status" value="1"/>
</dbReference>
<feature type="binding site" evidence="10">
    <location>
        <position position="235"/>
    </location>
    <ligand>
        <name>Mg(2+)</name>
        <dbReference type="ChEBI" id="CHEBI:18420"/>
    </ligand>
</feature>
<keyword evidence="2 10" id="KW-0963">Cytoplasm</keyword>
<evidence type="ECO:0000256" key="7">
    <source>
        <dbReference type="ARBA" id="ARBA00022842"/>
    </source>
</evidence>
<dbReference type="EC" id="3.6.-.-" evidence="10"/>
<dbReference type="AlphaFoldDB" id="A0A7K0EDC7"/>
<dbReference type="OrthoDB" id="9805918at2"/>
<dbReference type="HAMAP" id="MF_00379">
    <property type="entry name" value="GTPase_MnmE"/>
    <property type="match status" value="1"/>
</dbReference>
<gene>
    <name evidence="10 13" type="primary">mnmE</name>
    <name evidence="10" type="synonym">trmE</name>
    <name evidence="13" type="ORF">GJJ30_00660</name>
</gene>
<evidence type="ECO:0000259" key="12">
    <source>
        <dbReference type="PROSITE" id="PS51709"/>
    </source>
</evidence>
<comment type="subunit">
    <text evidence="10">Homodimer. Heterotetramer of two MnmE and two MnmG subunits.</text>
</comment>
<dbReference type="InterPro" id="IPR027417">
    <property type="entry name" value="P-loop_NTPase"/>
</dbReference>
<dbReference type="GO" id="GO:0003924">
    <property type="term" value="F:GTPase activity"/>
    <property type="evidence" value="ECO:0007669"/>
    <property type="project" value="UniProtKB-UniRule"/>
</dbReference>
<keyword evidence="9 10" id="KW-0342">GTP-binding</keyword>
<dbReference type="FunFam" id="3.30.1360.120:FF:000003">
    <property type="entry name" value="tRNA modification GTPase MnmE"/>
    <property type="match status" value="1"/>
</dbReference>
<accession>A0A7K0EDC7</accession>
<feature type="binding site" evidence="10">
    <location>
        <position position="252"/>
    </location>
    <ligand>
        <name>K(+)</name>
        <dbReference type="ChEBI" id="CHEBI:29103"/>
    </ligand>
</feature>
<evidence type="ECO:0000256" key="2">
    <source>
        <dbReference type="ARBA" id="ARBA00022490"/>
    </source>
</evidence>
<dbReference type="Proteomes" id="UP000441754">
    <property type="component" value="Unassembled WGS sequence"/>
</dbReference>
<feature type="binding site" evidence="10">
    <location>
        <position position="255"/>
    </location>
    <ligand>
        <name>K(+)</name>
        <dbReference type="ChEBI" id="CHEBI:29103"/>
    </ligand>
</feature>
<keyword evidence="7 10" id="KW-0460">Magnesium</keyword>
<dbReference type="InterPro" id="IPR006073">
    <property type="entry name" value="GTP-bd"/>
</dbReference>
<comment type="caution">
    <text evidence="13">The sequence shown here is derived from an EMBL/GenBank/DDBJ whole genome shotgun (WGS) entry which is preliminary data.</text>
</comment>
<name>A0A7K0EDC7_9BACT</name>
<dbReference type="PANTHER" id="PTHR42714">
    <property type="entry name" value="TRNA MODIFICATION GTPASE GTPBP3"/>
    <property type="match status" value="1"/>
</dbReference>
<dbReference type="GO" id="GO:0030488">
    <property type="term" value="P:tRNA methylation"/>
    <property type="evidence" value="ECO:0007669"/>
    <property type="project" value="TreeGrafter"/>
</dbReference>
<evidence type="ECO:0000313" key="13">
    <source>
        <dbReference type="EMBL" id="MRS59785.1"/>
    </source>
</evidence>
<dbReference type="InterPro" id="IPR004520">
    <property type="entry name" value="GTPase_MnmE"/>
</dbReference>
<sequence>MTILQQEPIAALATAPGIGAIAVIRVSGTDAIELTNRIFRGKDLTQQPSHTVHFGTIRDSANAIIDEVLVSIFRSPSSFTKEDVVEISCHGSDYVIRQILRLLLKEGVRMAQPGEFTQRAFLNGQFDLVQAEAVADLIAADSEATHRAALTQLRGGFSKQLKALRQQLVEFAALIELELDFGEEDVEFAKRDDLRKLVLSIQRVLRPLIDSFSVGNAIKNGVATVIAGKPNAGKSTLLNALLNEEKAIVSDIPGTTRDVIEDEVFIDGIRFRLIDTAGLREATDTIEAIGVERTKQQLDKAAIIIYLFDAAETTLAEITEVEAGLKNRNVPYLLVGNKMDKLSEAEMADWQLRFGKELVLIQANTGKHLDKMAQRLSGFVKTNAIPGSTVVTNLRHFEHLAQTDAALVRVLDGIDDGTTQDWIALELRDALRHLGELTGEITTDDLLATIFSKFCIGK</sequence>
<evidence type="ECO:0000256" key="8">
    <source>
        <dbReference type="ARBA" id="ARBA00022958"/>
    </source>
</evidence>
<dbReference type="InterPro" id="IPR027266">
    <property type="entry name" value="TrmE/GcvT-like"/>
</dbReference>
<dbReference type="FunFam" id="3.40.50.300:FF:001376">
    <property type="entry name" value="tRNA modification GTPase MnmE"/>
    <property type="match status" value="1"/>
</dbReference>
<feature type="binding site" evidence="10">
    <location>
        <begin position="275"/>
        <end position="278"/>
    </location>
    <ligand>
        <name>GTP</name>
        <dbReference type="ChEBI" id="CHEBI:37565"/>
    </ligand>
</feature>
<keyword evidence="14" id="KW-1185">Reference proteome</keyword>
<feature type="binding site" evidence="10">
    <location>
        <position position="231"/>
    </location>
    <ligand>
        <name>K(+)</name>
        <dbReference type="ChEBI" id="CHEBI:29103"/>
    </ligand>
</feature>
<dbReference type="InterPro" id="IPR005225">
    <property type="entry name" value="Small_GTP-bd"/>
</dbReference>
<protein>
    <recommendedName>
        <fullName evidence="10">tRNA modification GTPase MnmE</fullName>
        <ecNumber evidence="10">3.6.-.-</ecNumber>
    </recommendedName>
</protein>
<keyword evidence="5 10" id="KW-0547">Nucleotide-binding</keyword>
<dbReference type="SUPFAM" id="SSF52540">
    <property type="entry name" value="P-loop containing nucleoside triphosphate hydrolases"/>
    <property type="match status" value="1"/>
</dbReference>
<dbReference type="CDD" id="cd14858">
    <property type="entry name" value="TrmE_N"/>
    <property type="match status" value="1"/>
</dbReference>
<dbReference type="GO" id="GO:0005525">
    <property type="term" value="F:GTP binding"/>
    <property type="evidence" value="ECO:0007669"/>
    <property type="project" value="UniProtKB-UniRule"/>
</dbReference>
<feature type="domain" description="TrmE-type G" evidence="12">
    <location>
        <begin position="221"/>
        <end position="381"/>
    </location>
</feature>
<comment type="function">
    <text evidence="10">Exhibits a very high intrinsic GTPase hydrolysis rate. Involved in the addition of a carboxymethylaminomethyl (cmnm) group at the wobble position (U34) of certain tRNAs, forming tRNA-cmnm(5)s(2)U34.</text>
</comment>
<evidence type="ECO:0000256" key="9">
    <source>
        <dbReference type="ARBA" id="ARBA00023134"/>
    </source>
</evidence>
<keyword evidence="3 10" id="KW-0819">tRNA processing</keyword>
<evidence type="ECO:0000256" key="5">
    <source>
        <dbReference type="ARBA" id="ARBA00022741"/>
    </source>
</evidence>
<dbReference type="NCBIfam" id="NF003661">
    <property type="entry name" value="PRK05291.1-3"/>
    <property type="match status" value="1"/>
</dbReference>
<dbReference type="EMBL" id="WJXZ01000001">
    <property type="protein sequence ID" value="MRS59785.1"/>
    <property type="molecule type" value="Genomic_DNA"/>
</dbReference>
<dbReference type="InterPro" id="IPR025867">
    <property type="entry name" value="MnmE_helical"/>
</dbReference>
<evidence type="ECO:0000256" key="11">
    <source>
        <dbReference type="RuleBase" id="RU003313"/>
    </source>
</evidence>
<dbReference type="Gene3D" id="3.40.50.300">
    <property type="entry name" value="P-loop containing nucleotide triphosphate hydrolases"/>
    <property type="match status" value="1"/>
</dbReference>
<evidence type="ECO:0000256" key="4">
    <source>
        <dbReference type="ARBA" id="ARBA00022723"/>
    </source>
</evidence>
<evidence type="ECO:0000256" key="6">
    <source>
        <dbReference type="ARBA" id="ARBA00022801"/>
    </source>
</evidence>
<feature type="binding site" evidence="10">
    <location>
        <begin position="231"/>
        <end position="236"/>
    </location>
    <ligand>
        <name>GTP</name>
        <dbReference type="ChEBI" id="CHEBI:37565"/>
    </ligand>
</feature>
<dbReference type="GO" id="GO:0046872">
    <property type="term" value="F:metal ion binding"/>
    <property type="evidence" value="ECO:0007669"/>
    <property type="project" value="UniProtKB-KW"/>
</dbReference>
<dbReference type="PANTHER" id="PTHR42714:SF2">
    <property type="entry name" value="TRNA MODIFICATION GTPASE GTPBP3, MITOCHONDRIAL"/>
    <property type="match status" value="1"/>
</dbReference>
<reference evidence="13 14" key="1">
    <citation type="journal article" date="2018" name="Antonie Van Leeuwenhoek">
        <title>Larkinella terrae sp. nov., isolated from soil on Jeju Island, South Korea.</title>
        <authorList>
            <person name="Ten L.N."/>
            <person name="Jeon J."/>
            <person name="Park S.J."/>
            <person name="Park S."/>
            <person name="Lee S.Y."/>
            <person name="Kim M.K."/>
            <person name="Jung H.Y."/>
        </authorList>
    </citation>
    <scope>NUCLEOTIDE SEQUENCE [LARGE SCALE GENOMIC DNA]</scope>
    <source>
        <strain evidence="13 14">KCTC 52001</strain>
    </source>
</reference>
<keyword evidence="6 10" id="KW-0378">Hydrolase</keyword>
<evidence type="ECO:0000313" key="14">
    <source>
        <dbReference type="Proteomes" id="UP000441754"/>
    </source>
</evidence>
<dbReference type="Pfam" id="PF10396">
    <property type="entry name" value="TrmE_N"/>
    <property type="match status" value="1"/>
</dbReference>